<feature type="region of interest" description="Disordered" evidence="1">
    <location>
        <begin position="208"/>
        <end position="244"/>
    </location>
</feature>
<proteinExistence type="predicted"/>
<comment type="caution">
    <text evidence="2">The sequence shown here is derived from an EMBL/GenBank/DDBJ whole genome shotgun (WGS) entry which is preliminary data.</text>
</comment>
<accession>A0AAN6P828</accession>
<gene>
    <name evidence="2" type="ORF">C8A01DRAFT_20795</name>
</gene>
<dbReference type="Proteomes" id="UP001303115">
    <property type="component" value="Unassembled WGS sequence"/>
</dbReference>
<protein>
    <submittedName>
        <fullName evidence="2">Uncharacterized protein</fullName>
    </submittedName>
</protein>
<sequence length="463" mass="51326">MSGPGVILAPLDAETLQSQGLLHPGSTTGTHRLHRRRVTEYGDVEYKHIPLDVPLQSPLADEAYVTIPQTLISRQTLAHIGLSDSKATELWHRWGNWPADGPSPVIDGPGRAIDADDDEPLEAVFLGFVIHLTKREPDVDDESDDVQWRSYLDACGISHDVQDAIMDPHFTDIRLSNSCWYWIQDTIEMRYAGLQDIQHISLAREMQLRKTASQSGRREGNSGGQNTTTGLSSPPMQGGQGPAGVSVDVWGSARAIAARNAPGHTVLYKGMDKARVTGLLDETGALSGSITKLLSTPPADFSSRWQDFYFTPSYQVAERYAIYAKRRVTCESVVIVCFCIKNAAVDALGDAEIQRVYWPSGEWKQLIWYCQRNEALPSSLIKYRKATLVIGTISRKPSHAYHQLESWEHISGNHVLMVGAAGQEQLAGVQYVFSGREDGENFLLENGLRESIKVFPLLSRELE</sequence>
<feature type="compositionally biased region" description="Polar residues" evidence="1">
    <location>
        <begin position="224"/>
        <end position="235"/>
    </location>
</feature>
<keyword evidence="3" id="KW-1185">Reference proteome</keyword>
<dbReference type="EMBL" id="MU854650">
    <property type="protein sequence ID" value="KAK4032093.1"/>
    <property type="molecule type" value="Genomic_DNA"/>
</dbReference>
<organism evidence="2 3">
    <name type="scientific">Parachaetomium inaequale</name>
    <dbReference type="NCBI Taxonomy" id="2588326"/>
    <lineage>
        <taxon>Eukaryota</taxon>
        <taxon>Fungi</taxon>
        <taxon>Dikarya</taxon>
        <taxon>Ascomycota</taxon>
        <taxon>Pezizomycotina</taxon>
        <taxon>Sordariomycetes</taxon>
        <taxon>Sordariomycetidae</taxon>
        <taxon>Sordariales</taxon>
        <taxon>Chaetomiaceae</taxon>
        <taxon>Parachaetomium</taxon>
    </lineage>
</organism>
<reference evidence="3" key="1">
    <citation type="journal article" date="2023" name="Mol. Phylogenet. Evol.">
        <title>Genome-scale phylogeny and comparative genomics of the fungal order Sordariales.</title>
        <authorList>
            <person name="Hensen N."/>
            <person name="Bonometti L."/>
            <person name="Westerberg I."/>
            <person name="Brannstrom I.O."/>
            <person name="Guillou S."/>
            <person name="Cros-Aarteil S."/>
            <person name="Calhoun S."/>
            <person name="Haridas S."/>
            <person name="Kuo A."/>
            <person name="Mondo S."/>
            <person name="Pangilinan J."/>
            <person name="Riley R."/>
            <person name="LaButti K."/>
            <person name="Andreopoulos B."/>
            <person name="Lipzen A."/>
            <person name="Chen C."/>
            <person name="Yan M."/>
            <person name="Daum C."/>
            <person name="Ng V."/>
            <person name="Clum A."/>
            <person name="Steindorff A."/>
            <person name="Ohm R.A."/>
            <person name="Martin F."/>
            <person name="Silar P."/>
            <person name="Natvig D.O."/>
            <person name="Lalanne C."/>
            <person name="Gautier V."/>
            <person name="Ament-Velasquez S.L."/>
            <person name="Kruys A."/>
            <person name="Hutchinson M.I."/>
            <person name="Powell A.J."/>
            <person name="Barry K."/>
            <person name="Miller A.N."/>
            <person name="Grigoriev I.V."/>
            <person name="Debuchy R."/>
            <person name="Gladieux P."/>
            <person name="Hiltunen Thoren M."/>
            <person name="Johannesson H."/>
        </authorList>
    </citation>
    <scope>NUCLEOTIDE SEQUENCE [LARGE SCALE GENOMIC DNA]</scope>
    <source>
        <strain evidence="3">CBS 284.82</strain>
    </source>
</reference>
<evidence type="ECO:0000313" key="3">
    <source>
        <dbReference type="Proteomes" id="UP001303115"/>
    </source>
</evidence>
<dbReference type="AlphaFoldDB" id="A0AAN6P828"/>
<name>A0AAN6P828_9PEZI</name>
<evidence type="ECO:0000256" key="1">
    <source>
        <dbReference type="SAM" id="MobiDB-lite"/>
    </source>
</evidence>
<evidence type="ECO:0000313" key="2">
    <source>
        <dbReference type="EMBL" id="KAK4032093.1"/>
    </source>
</evidence>